<keyword evidence="2" id="KW-1185">Reference proteome</keyword>
<comment type="caution">
    <text evidence="1">The sequence shown here is derived from an EMBL/GenBank/DDBJ whole genome shotgun (WGS) entry which is preliminary data.</text>
</comment>
<proteinExistence type="predicted"/>
<dbReference type="InterPro" id="IPR025374">
    <property type="entry name" value="DUF4364"/>
</dbReference>
<sequence>MTVMDFTGVNIDGVVPGGLHEDYEIKILICCLLEALKEPLSKAQMNEVLTGNGLVNYFQFAEAVGELLNNGHMEVIEEMRPEGEYYRLLPKGAQTAREFEKSLPLSVREKAVNNALQLQKKAKLHAQNKAEIEQVADGFLVSCVMQDIGSDLLRVSLFVPTKEQAHQIRDRFLDDPEILYRSVLEALT</sequence>
<evidence type="ECO:0000313" key="2">
    <source>
        <dbReference type="Proteomes" id="UP000660861"/>
    </source>
</evidence>
<name>A0A926EC55_9FIRM</name>
<dbReference type="Pfam" id="PF14277">
    <property type="entry name" value="DUF4364"/>
    <property type="match status" value="1"/>
</dbReference>
<dbReference type="Proteomes" id="UP000660861">
    <property type="component" value="Unassembled WGS sequence"/>
</dbReference>
<dbReference type="AlphaFoldDB" id="A0A926EC55"/>
<evidence type="ECO:0000313" key="1">
    <source>
        <dbReference type="EMBL" id="MBC8569421.1"/>
    </source>
</evidence>
<organism evidence="1 2">
    <name type="scientific">Zongyangia hominis</name>
    <dbReference type="NCBI Taxonomy" id="2763677"/>
    <lineage>
        <taxon>Bacteria</taxon>
        <taxon>Bacillati</taxon>
        <taxon>Bacillota</taxon>
        <taxon>Clostridia</taxon>
        <taxon>Eubacteriales</taxon>
        <taxon>Oscillospiraceae</taxon>
        <taxon>Zongyangia</taxon>
    </lineage>
</organism>
<accession>A0A926EC55</accession>
<reference evidence="1" key="1">
    <citation type="submission" date="2020-08" db="EMBL/GenBank/DDBJ databases">
        <title>Genome public.</title>
        <authorList>
            <person name="Liu C."/>
            <person name="Sun Q."/>
        </authorList>
    </citation>
    <scope>NUCLEOTIDE SEQUENCE</scope>
    <source>
        <strain evidence="1">NSJ-54</strain>
    </source>
</reference>
<protein>
    <submittedName>
        <fullName evidence="1">DUF4364 family protein</fullName>
    </submittedName>
</protein>
<dbReference type="EMBL" id="JACRTC010000001">
    <property type="protein sequence ID" value="MBC8569421.1"/>
    <property type="molecule type" value="Genomic_DNA"/>
</dbReference>
<gene>
    <name evidence="1" type="ORF">H8709_01070</name>
</gene>